<organism evidence="5 6">
    <name type="scientific">Nocardia albiluteola</name>
    <dbReference type="NCBI Taxonomy" id="2842303"/>
    <lineage>
        <taxon>Bacteria</taxon>
        <taxon>Bacillati</taxon>
        <taxon>Actinomycetota</taxon>
        <taxon>Actinomycetes</taxon>
        <taxon>Mycobacteriales</taxon>
        <taxon>Nocardiaceae</taxon>
        <taxon>Nocardia</taxon>
    </lineage>
</organism>
<dbReference type="SUPFAM" id="SSF48498">
    <property type="entry name" value="Tetracyclin repressor-like, C-terminal domain"/>
    <property type="match status" value="1"/>
</dbReference>
<evidence type="ECO:0000259" key="4">
    <source>
        <dbReference type="PROSITE" id="PS50977"/>
    </source>
</evidence>
<keyword evidence="6" id="KW-1185">Reference proteome</keyword>
<dbReference type="PANTHER" id="PTHR30055">
    <property type="entry name" value="HTH-TYPE TRANSCRIPTIONAL REGULATOR RUTR"/>
    <property type="match status" value="1"/>
</dbReference>
<name>A0ABS6B4X3_9NOCA</name>
<dbReference type="Pfam" id="PF00440">
    <property type="entry name" value="TetR_N"/>
    <property type="match status" value="1"/>
</dbReference>
<feature type="DNA-binding region" description="H-T-H motif" evidence="2">
    <location>
        <begin position="41"/>
        <end position="60"/>
    </location>
</feature>
<dbReference type="InterPro" id="IPR009057">
    <property type="entry name" value="Homeodomain-like_sf"/>
</dbReference>
<comment type="caution">
    <text evidence="5">The sequence shown here is derived from an EMBL/GenBank/DDBJ whole genome shotgun (WGS) entry which is preliminary data.</text>
</comment>
<evidence type="ECO:0000256" key="2">
    <source>
        <dbReference type="PROSITE-ProRule" id="PRU00335"/>
    </source>
</evidence>
<dbReference type="Proteomes" id="UP000733379">
    <property type="component" value="Unassembled WGS sequence"/>
</dbReference>
<proteinExistence type="predicted"/>
<dbReference type="InterPro" id="IPR001647">
    <property type="entry name" value="HTH_TetR"/>
</dbReference>
<dbReference type="Pfam" id="PF18598">
    <property type="entry name" value="TetR_C_36"/>
    <property type="match status" value="1"/>
</dbReference>
<feature type="domain" description="HTH tetR-type" evidence="4">
    <location>
        <begin position="20"/>
        <end position="78"/>
    </location>
</feature>
<evidence type="ECO:0000313" key="6">
    <source>
        <dbReference type="Proteomes" id="UP000733379"/>
    </source>
</evidence>
<dbReference type="RefSeq" id="WP_215919531.1">
    <property type="nucleotide sequence ID" value="NZ_JAHKNI010000007.1"/>
</dbReference>
<gene>
    <name evidence="5" type="ORF">KO481_23085</name>
</gene>
<dbReference type="EMBL" id="JAHKNI010000007">
    <property type="protein sequence ID" value="MBU3064405.1"/>
    <property type="molecule type" value="Genomic_DNA"/>
</dbReference>
<protein>
    <submittedName>
        <fullName evidence="5">TetR family transcriptional regulator</fullName>
    </submittedName>
</protein>
<evidence type="ECO:0000313" key="5">
    <source>
        <dbReference type="EMBL" id="MBU3064405.1"/>
    </source>
</evidence>
<sequence>MTPGDTARGETARTRGRPATASPEAVLDVTLAAFRAGERVDVNAIAAGLGVSRASIYRWFGSRDGLLGTALARQLERMVVAADRRCQARGAHRVSQVLDRTVRWLAEDPSVRTYFDNESTAALRLITRSDGAVHQATVRALGELIQRAQEQDGYRPPIDRETLAYALVRLVEAFLYNDAVAGFRGEVDRLRQVQEALLGVTP</sequence>
<evidence type="ECO:0000256" key="3">
    <source>
        <dbReference type="SAM" id="MobiDB-lite"/>
    </source>
</evidence>
<evidence type="ECO:0000256" key="1">
    <source>
        <dbReference type="ARBA" id="ARBA00023125"/>
    </source>
</evidence>
<dbReference type="SUPFAM" id="SSF46689">
    <property type="entry name" value="Homeodomain-like"/>
    <property type="match status" value="1"/>
</dbReference>
<dbReference type="InterPro" id="IPR050109">
    <property type="entry name" value="HTH-type_TetR-like_transc_reg"/>
</dbReference>
<dbReference type="InterPro" id="IPR036271">
    <property type="entry name" value="Tet_transcr_reg_TetR-rel_C_sf"/>
</dbReference>
<keyword evidence="1 2" id="KW-0238">DNA-binding</keyword>
<accession>A0ABS6B4X3</accession>
<feature type="region of interest" description="Disordered" evidence="3">
    <location>
        <begin position="1"/>
        <end position="21"/>
    </location>
</feature>
<dbReference type="Gene3D" id="1.10.357.10">
    <property type="entry name" value="Tetracycline Repressor, domain 2"/>
    <property type="match status" value="1"/>
</dbReference>
<dbReference type="PROSITE" id="PS50977">
    <property type="entry name" value="HTH_TETR_2"/>
    <property type="match status" value="1"/>
</dbReference>
<dbReference type="PANTHER" id="PTHR30055:SF153">
    <property type="entry name" value="HTH-TYPE TRANSCRIPTIONAL REPRESSOR RV3405C"/>
    <property type="match status" value="1"/>
</dbReference>
<reference evidence="5 6" key="1">
    <citation type="submission" date="2021-06" db="EMBL/GenBank/DDBJ databases">
        <title>Actinomycetes sequencing.</title>
        <authorList>
            <person name="Shan Q."/>
        </authorList>
    </citation>
    <scope>NUCLEOTIDE SEQUENCE [LARGE SCALE GENOMIC DNA]</scope>
    <source>
        <strain evidence="5 6">NEAU-G5</strain>
    </source>
</reference>
<dbReference type="InterPro" id="IPR041485">
    <property type="entry name" value="TetR_C_36"/>
</dbReference>